<dbReference type="OrthoDB" id="110618at2759"/>
<dbReference type="AlphaFoldDB" id="D0NR63"/>
<dbReference type="VEuPathDB" id="FungiDB:PITG_15405"/>
<dbReference type="InParanoid" id="D0NR63"/>
<evidence type="ECO:0000313" key="3">
    <source>
        <dbReference type="Proteomes" id="UP000006643"/>
    </source>
</evidence>
<evidence type="ECO:0000313" key="2">
    <source>
        <dbReference type="EMBL" id="EEY63185.1"/>
    </source>
</evidence>
<dbReference type="eggNOG" id="ENOG502REVE">
    <property type="taxonomic scope" value="Eukaryota"/>
</dbReference>
<dbReference type="RefSeq" id="XP_002898362.1">
    <property type="nucleotide sequence ID" value="XM_002898316.1"/>
</dbReference>
<organism evidence="2 3">
    <name type="scientific">Phytophthora infestans (strain T30-4)</name>
    <name type="common">Potato late blight agent</name>
    <dbReference type="NCBI Taxonomy" id="403677"/>
    <lineage>
        <taxon>Eukaryota</taxon>
        <taxon>Sar</taxon>
        <taxon>Stramenopiles</taxon>
        <taxon>Oomycota</taxon>
        <taxon>Peronosporomycetes</taxon>
        <taxon>Peronosporales</taxon>
        <taxon>Peronosporaceae</taxon>
        <taxon>Phytophthora</taxon>
    </lineage>
</organism>
<dbReference type="KEGG" id="pif:PITG_15405"/>
<protein>
    <submittedName>
        <fullName evidence="2">Uncharacterized protein</fullName>
    </submittedName>
</protein>
<dbReference type="Proteomes" id="UP000006643">
    <property type="component" value="Unassembled WGS sequence"/>
</dbReference>
<reference evidence="3" key="1">
    <citation type="journal article" date="2009" name="Nature">
        <title>Genome sequence and analysis of the Irish potato famine pathogen Phytophthora infestans.</title>
        <authorList>
            <consortium name="The Broad Institute Genome Sequencing Platform"/>
            <person name="Haas B.J."/>
            <person name="Kamoun S."/>
            <person name="Zody M.C."/>
            <person name="Jiang R.H."/>
            <person name="Handsaker R.E."/>
            <person name="Cano L.M."/>
            <person name="Grabherr M."/>
            <person name="Kodira C.D."/>
            <person name="Raffaele S."/>
            <person name="Torto-Alalibo T."/>
            <person name="Bozkurt T.O."/>
            <person name="Ah-Fong A.M."/>
            <person name="Alvarado L."/>
            <person name="Anderson V.L."/>
            <person name="Armstrong M.R."/>
            <person name="Avrova A."/>
            <person name="Baxter L."/>
            <person name="Beynon J."/>
            <person name="Boevink P.C."/>
            <person name="Bollmann S.R."/>
            <person name="Bos J.I."/>
            <person name="Bulone V."/>
            <person name="Cai G."/>
            <person name="Cakir C."/>
            <person name="Carrington J.C."/>
            <person name="Chawner M."/>
            <person name="Conti L."/>
            <person name="Costanzo S."/>
            <person name="Ewan R."/>
            <person name="Fahlgren N."/>
            <person name="Fischbach M.A."/>
            <person name="Fugelstad J."/>
            <person name="Gilroy E.M."/>
            <person name="Gnerre S."/>
            <person name="Green P.J."/>
            <person name="Grenville-Briggs L.J."/>
            <person name="Griffith J."/>
            <person name="Grunwald N.J."/>
            <person name="Horn K."/>
            <person name="Horner N.R."/>
            <person name="Hu C.H."/>
            <person name="Huitema E."/>
            <person name="Jeong D.H."/>
            <person name="Jones A.M."/>
            <person name="Jones J.D."/>
            <person name="Jones R.W."/>
            <person name="Karlsson E.K."/>
            <person name="Kunjeti S.G."/>
            <person name="Lamour K."/>
            <person name="Liu Z."/>
            <person name="Ma L."/>
            <person name="Maclean D."/>
            <person name="Chibucos M.C."/>
            <person name="McDonald H."/>
            <person name="McWalters J."/>
            <person name="Meijer H.J."/>
            <person name="Morgan W."/>
            <person name="Morris P.F."/>
            <person name="Munro C.A."/>
            <person name="O'Neill K."/>
            <person name="Ospina-Giraldo M."/>
            <person name="Pinzon A."/>
            <person name="Pritchard L."/>
            <person name="Ramsahoye B."/>
            <person name="Ren Q."/>
            <person name="Restrepo S."/>
            <person name="Roy S."/>
            <person name="Sadanandom A."/>
            <person name="Savidor A."/>
            <person name="Schornack S."/>
            <person name="Schwartz D.C."/>
            <person name="Schumann U.D."/>
            <person name="Schwessinger B."/>
            <person name="Seyer L."/>
            <person name="Sharpe T."/>
            <person name="Silvar C."/>
            <person name="Song J."/>
            <person name="Studholme D.J."/>
            <person name="Sykes S."/>
            <person name="Thines M."/>
            <person name="van de Vondervoort P.J."/>
            <person name="Phuntumart V."/>
            <person name="Wawra S."/>
            <person name="Weide R."/>
            <person name="Win J."/>
            <person name="Young C."/>
            <person name="Zhou S."/>
            <person name="Fry W."/>
            <person name="Meyers B.C."/>
            <person name="van West P."/>
            <person name="Ristaino J."/>
            <person name="Govers F."/>
            <person name="Birch P.R."/>
            <person name="Whisson S.C."/>
            <person name="Judelson H.S."/>
            <person name="Nusbaum C."/>
        </authorList>
    </citation>
    <scope>NUCLEOTIDE SEQUENCE [LARGE SCALE GENOMIC DNA]</scope>
    <source>
        <strain evidence="3">T30-4</strain>
    </source>
</reference>
<feature type="compositionally biased region" description="Basic residues" evidence="1">
    <location>
        <begin position="108"/>
        <end position="121"/>
    </location>
</feature>
<name>D0NR63_PHYIT</name>
<gene>
    <name evidence="2" type="ORF">PITG_15405</name>
</gene>
<evidence type="ECO:0000256" key="1">
    <source>
        <dbReference type="SAM" id="MobiDB-lite"/>
    </source>
</evidence>
<proteinExistence type="predicted"/>
<keyword evidence="3" id="KW-1185">Reference proteome</keyword>
<dbReference type="GeneID" id="9473991"/>
<feature type="compositionally biased region" description="Polar residues" evidence="1">
    <location>
        <begin position="88"/>
        <end position="98"/>
    </location>
</feature>
<accession>D0NR63</accession>
<sequence length="435" mass="47696">MTDTESRPSHVKLRYRALAYVRRIGRQRRPVRAATPRSFAGTGEERSIKNLIGRRSIAQISSKRGFADTGALPSGSRKSSTESGSKSQLKCLNSNGRDSTWRENKVNTRSRRGSSKARRRPNTPQANAGKRRHQFLMSHQNHDGPRFGLFCGCSIEHDAIDPNATTRNEKHYIDTRSGGAQATGFDSGFGFTCTSPVACPPPLGLELTRTAPTTLQLRSRHGRRSLKLALSGNSAMGLKRKAPSVSSGYPSYTPSTPPSAFVSDFTPPSTLKNTRNRSRVSVGCNGWFMNDDDPAIVGWYRHRSSDEGNPITQLAGLAQASRDSDAEFARDLPKREGKHGSRACDGDKVGKERKARFSVSVERTRSLGTCSATCTVTNKLQWKSFNGHQRGTRKIYCVAACGGHLSYKILSLSKLKLAGLKRINRALKVSGCNRP</sequence>
<dbReference type="HOGENOM" id="CLU_051595_0_0_1"/>
<dbReference type="EMBL" id="DS028154">
    <property type="protein sequence ID" value="EEY63185.1"/>
    <property type="molecule type" value="Genomic_DNA"/>
</dbReference>
<feature type="compositionally biased region" description="Low complexity" evidence="1">
    <location>
        <begin position="74"/>
        <end position="87"/>
    </location>
</feature>
<dbReference type="OMA" id="SVGCNGW"/>
<feature type="region of interest" description="Disordered" evidence="1">
    <location>
        <begin position="64"/>
        <end position="132"/>
    </location>
</feature>